<dbReference type="PATRIC" id="fig|992050.3.peg.1367"/>
<organism evidence="1 2">
    <name type="scientific">Helicobacter pylori Hp H-45</name>
    <dbReference type="NCBI Taxonomy" id="992050"/>
    <lineage>
        <taxon>Bacteria</taxon>
        <taxon>Pseudomonadati</taxon>
        <taxon>Campylobacterota</taxon>
        <taxon>Epsilonproteobacteria</taxon>
        <taxon>Campylobacterales</taxon>
        <taxon>Helicobacteraceae</taxon>
        <taxon>Helicobacter</taxon>
    </lineage>
</organism>
<evidence type="ECO:0000313" key="1">
    <source>
        <dbReference type="EMBL" id="EJB65744.1"/>
    </source>
</evidence>
<protein>
    <submittedName>
        <fullName evidence="1">Uncharacterized protein</fullName>
    </submittedName>
</protein>
<proteinExistence type="predicted"/>
<gene>
    <name evidence="1" type="ORF">HPHPH45_1399</name>
</gene>
<evidence type="ECO:0000313" key="2">
    <source>
        <dbReference type="Proteomes" id="UP000003895"/>
    </source>
</evidence>
<reference evidence="1 2" key="1">
    <citation type="journal article" date="2013" name="Pathog. Dis.">
        <title>Genome sequences of 65 Helicobacter pylori strains isolated from asymptomatic individuals and patients with gastric cancer, peptic ulcer disease, or gastritis.</title>
        <authorList>
            <person name="Blanchard T.G."/>
            <person name="Czinn S.J."/>
            <person name="Correa P."/>
            <person name="Nakazawa T."/>
            <person name="Keelan M."/>
            <person name="Morningstar L."/>
            <person name="Santana-Cruz I."/>
            <person name="Maroo A."/>
            <person name="McCracken C."/>
            <person name="Shefchek K."/>
            <person name="Daugherty S."/>
            <person name="Song Y."/>
            <person name="Fraser C.M."/>
            <person name="Fricke W.F."/>
        </authorList>
    </citation>
    <scope>NUCLEOTIDE SEQUENCE [LARGE SCALE GENOMIC DNA]</scope>
    <source>
        <strain evidence="1 2">Hp H-45</strain>
    </source>
</reference>
<accession>I9TB23</accession>
<name>I9TB23_HELPX</name>
<comment type="caution">
    <text evidence="1">The sequence shown here is derived from an EMBL/GenBank/DDBJ whole genome shotgun (WGS) entry which is preliminary data.</text>
</comment>
<sequence>MADKKTDLKPMKGYLKSFLLIKLAGVRYTYAPCFRLAFSLIGR</sequence>
<dbReference type="AlphaFoldDB" id="I9TB23"/>
<dbReference type="Proteomes" id="UP000003895">
    <property type="component" value="Unassembled WGS sequence"/>
</dbReference>
<dbReference type="EMBL" id="AKOQ01000014">
    <property type="protein sequence ID" value="EJB65744.1"/>
    <property type="molecule type" value="Genomic_DNA"/>
</dbReference>